<accession>A0A8C5BWU4</accession>
<name>A0A8C5BWU4_GADMO</name>
<feature type="compositionally biased region" description="Low complexity" evidence="1">
    <location>
        <begin position="84"/>
        <end position="102"/>
    </location>
</feature>
<evidence type="ECO:0000256" key="1">
    <source>
        <dbReference type="SAM" id="MobiDB-lite"/>
    </source>
</evidence>
<protein>
    <submittedName>
        <fullName evidence="2">Uncharacterized protein</fullName>
    </submittedName>
</protein>
<dbReference type="InterPro" id="IPR039499">
    <property type="entry name" value="LURA1/LRA25"/>
</dbReference>
<feature type="region of interest" description="Disordered" evidence="1">
    <location>
        <begin position="84"/>
        <end position="224"/>
    </location>
</feature>
<reference evidence="2" key="2">
    <citation type="submission" date="2025-09" db="UniProtKB">
        <authorList>
            <consortium name="Ensembl"/>
        </authorList>
    </citation>
    <scope>IDENTIFICATION</scope>
</reference>
<dbReference type="Pfam" id="PF14854">
    <property type="entry name" value="LURAP"/>
    <property type="match status" value="1"/>
</dbReference>
<dbReference type="Proteomes" id="UP000694546">
    <property type="component" value="Chromosome 8"/>
</dbReference>
<dbReference type="GO" id="GO:0001819">
    <property type="term" value="P:positive regulation of cytokine production"/>
    <property type="evidence" value="ECO:0007669"/>
    <property type="project" value="TreeGrafter"/>
</dbReference>
<dbReference type="PANTHER" id="PTHR33767">
    <property type="entry name" value="LEUCINE RICH ADAPTOR PROTEIN 1-LIKE"/>
    <property type="match status" value="1"/>
</dbReference>
<reference evidence="2" key="1">
    <citation type="submission" date="2025-08" db="UniProtKB">
        <authorList>
            <consortium name="Ensembl"/>
        </authorList>
    </citation>
    <scope>IDENTIFICATION</scope>
</reference>
<evidence type="ECO:0000313" key="3">
    <source>
        <dbReference type="Proteomes" id="UP000694546"/>
    </source>
</evidence>
<dbReference type="AlphaFoldDB" id="A0A8C5BWU4"/>
<dbReference type="PANTHER" id="PTHR33767:SF2">
    <property type="entry name" value="LEUCINE RICH ADAPTOR PROTEIN 1"/>
    <property type="match status" value="1"/>
</dbReference>
<dbReference type="GO" id="GO:0043123">
    <property type="term" value="P:positive regulation of canonical NF-kappaB signal transduction"/>
    <property type="evidence" value="ECO:0007669"/>
    <property type="project" value="InterPro"/>
</dbReference>
<sequence>MASWTSSDSLPDLKELEKKIGRKTPESLVASIRDHAMDCNEKGDQNDIDKDNEIQLKRVILWQLVAVHEGLEALRWLEEEPGGALASGASSLTGSQSSLGTAEGEQSCTRGVLSSQDGARRSPSVASPGDPPGCQPEGTEPPKARPLVGGGGLYLGTNGSLPTAPRDYQNSTQAVRTALDSKRPKRGSGGGSAPTNHKGETKTQGDVPEGSVQRAAGRRGGEEELSVEAALFGYDAQWRWVESQDDVTFL</sequence>
<evidence type="ECO:0000313" key="2">
    <source>
        <dbReference type="Ensembl" id="ENSGMOP00000052258.1"/>
    </source>
</evidence>
<feature type="compositionally biased region" description="Polar residues" evidence="1">
    <location>
        <begin position="104"/>
        <end position="117"/>
    </location>
</feature>
<organism evidence="2 3">
    <name type="scientific">Gadus morhua</name>
    <name type="common">Atlantic cod</name>
    <dbReference type="NCBI Taxonomy" id="8049"/>
    <lineage>
        <taxon>Eukaryota</taxon>
        <taxon>Metazoa</taxon>
        <taxon>Chordata</taxon>
        <taxon>Craniata</taxon>
        <taxon>Vertebrata</taxon>
        <taxon>Euteleostomi</taxon>
        <taxon>Actinopterygii</taxon>
        <taxon>Neopterygii</taxon>
        <taxon>Teleostei</taxon>
        <taxon>Neoteleostei</taxon>
        <taxon>Acanthomorphata</taxon>
        <taxon>Zeiogadaria</taxon>
        <taxon>Gadariae</taxon>
        <taxon>Gadiformes</taxon>
        <taxon>Gadoidei</taxon>
        <taxon>Gadidae</taxon>
        <taxon>Gadus</taxon>
    </lineage>
</organism>
<dbReference type="Ensembl" id="ENSGMOT00000062314.1">
    <property type="protein sequence ID" value="ENSGMOP00000052258.1"/>
    <property type="gene ID" value="ENSGMOG00000017236.2"/>
</dbReference>
<keyword evidence="3" id="KW-1185">Reference proteome</keyword>
<dbReference type="InterPro" id="IPR037443">
    <property type="entry name" value="LURAP1"/>
</dbReference>
<proteinExistence type="predicted"/>